<dbReference type="Proteomes" id="UP000284589">
    <property type="component" value="Unassembled WGS sequence"/>
</dbReference>
<gene>
    <name evidence="2" type="ORF">DW139_07150</name>
</gene>
<sequence>MVINESRMRTMRQYNLPLLQKVRTVGRYDMPMLAKQDVTTPDTLMGFNYATGKKTVKHCGIHFFIDDYQFQRVWNQPDRYIAPLKRFQCVLTPDFSTYMDMPEAMKIYNVFRSRLIGAYWQSCGLKVIPTLQWAGPESFSYCFSGIPNNSTVAVSTVGANDNPTAELYWRLGMRCAIDRLEPEKILLYGDAIPFFDFGGAEVVAYENSNVERMKKWAEEDQARAQAVADMAAEGEALPPTSHP</sequence>
<dbReference type="EMBL" id="QRLP01000004">
    <property type="protein sequence ID" value="RHJ17216.1"/>
    <property type="molecule type" value="Genomic_DNA"/>
</dbReference>
<evidence type="ECO:0000256" key="1">
    <source>
        <dbReference type="SAM" id="MobiDB-lite"/>
    </source>
</evidence>
<dbReference type="RefSeq" id="WP_080723494.1">
    <property type="nucleotide sequence ID" value="NZ_QRLI01000002.1"/>
</dbReference>
<proteinExistence type="predicted"/>
<comment type="caution">
    <text evidence="2">The sequence shown here is derived from an EMBL/GenBank/DDBJ whole genome shotgun (WGS) entry which is preliminary data.</text>
</comment>
<evidence type="ECO:0000313" key="3">
    <source>
        <dbReference type="Proteomes" id="UP000284589"/>
    </source>
</evidence>
<reference evidence="2 3" key="1">
    <citation type="submission" date="2018-08" db="EMBL/GenBank/DDBJ databases">
        <title>A genome reference for cultivated species of the human gut microbiota.</title>
        <authorList>
            <person name="Zou Y."/>
            <person name="Xue W."/>
            <person name="Luo G."/>
        </authorList>
    </citation>
    <scope>NUCLEOTIDE SEQUENCE [LARGE SCALE GENOMIC DNA]</scope>
    <source>
        <strain evidence="2 3">AM12-20</strain>
    </source>
</reference>
<name>A0AAX1TXC6_BIFAD</name>
<protein>
    <submittedName>
        <fullName evidence="2">DUF4417 domain-containing protein</fullName>
    </submittedName>
</protein>
<dbReference type="InterPro" id="IPR025530">
    <property type="entry name" value="DUF4417"/>
</dbReference>
<feature type="region of interest" description="Disordered" evidence="1">
    <location>
        <begin position="224"/>
        <end position="243"/>
    </location>
</feature>
<evidence type="ECO:0000313" key="2">
    <source>
        <dbReference type="EMBL" id="RHJ17216.1"/>
    </source>
</evidence>
<accession>A0AAX1TXC6</accession>
<organism evidence="2 3">
    <name type="scientific">Bifidobacterium adolescentis</name>
    <dbReference type="NCBI Taxonomy" id="1680"/>
    <lineage>
        <taxon>Bacteria</taxon>
        <taxon>Bacillati</taxon>
        <taxon>Actinomycetota</taxon>
        <taxon>Actinomycetes</taxon>
        <taxon>Bifidobacteriales</taxon>
        <taxon>Bifidobacteriaceae</taxon>
        <taxon>Bifidobacterium</taxon>
    </lineage>
</organism>
<dbReference type="AlphaFoldDB" id="A0AAX1TXC6"/>
<dbReference type="Pfam" id="PF14386">
    <property type="entry name" value="DUF4417"/>
    <property type="match status" value="1"/>
</dbReference>